<dbReference type="Proteomes" id="UP000318288">
    <property type="component" value="Unassembled WGS sequence"/>
</dbReference>
<organism evidence="1 2">
    <name type="scientific">Rubripirellula tenax</name>
    <dbReference type="NCBI Taxonomy" id="2528015"/>
    <lineage>
        <taxon>Bacteria</taxon>
        <taxon>Pseudomonadati</taxon>
        <taxon>Planctomycetota</taxon>
        <taxon>Planctomycetia</taxon>
        <taxon>Pirellulales</taxon>
        <taxon>Pirellulaceae</taxon>
        <taxon>Rubripirellula</taxon>
    </lineage>
</organism>
<dbReference type="EMBL" id="SJPW01000004">
    <property type="protein sequence ID" value="TWU54378.1"/>
    <property type="molecule type" value="Genomic_DNA"/>
</dbReference>
<accession>A0A5C6EYZ7</accession>
<reference evidence="1 2" key="1">
    <citation type="submission" date="2019-02" db="EMBL/GenBank/DDBJ databases">
        <title>Deep-cultivation of Planctomycetes and their phenomic and genomic characterization uncovers novel biology.</title>
        <authorList>
            <person name="Wiegand S."/>
            <person name="Jogler M."/>
            <person name="Boedeker C."/>
            <person name="Pinto D."/>
            <person name="Vollmers J."/>
            <person name="Rivas-Marin E."/>
            <person name="Kohn T."/>
            <person name="Peeters S.H."/>
            <person name="Heuer A."/>
            <person name="Rast P."/>
            <person name="Oberbeckmann S."/>
            <person name="Bunk B."/>
            <person name="Jeske O."/>
            <person name="Meyerdierks A."/>
            <person name="Storesund J.E."/>
            <person name="Kallscheuer N."/>
            <person name="Luecker S."/>
            <person name="Lage O.M."/>
            <person name="Pohl T."/>
            <person name="Merkel B.J."/>
            <person name="Hornburger P."/>
            <person name="Mueller R.-W."/>
            <person name="Bruemmer F."/>
            <person name="Labrenz M."/>
            <person name="Spormann A.M."/>
            <person name="Op Den Camp H."/>
            <person name="Overmann J."/>
            <person name="Amann R."/>
            <person name="Jetten M.S.M."/>
            <person name="Mascher T."/>
            <person name="Medema M.H."/>
            <person name="Devos D.P."/>
            <person name="Kaster A.-K."/>
            <person name="Ovreas L."/>
            <person name="Rohde M."/>
            <person name="Galperin M.Y."/>
            <person name="Jogler C."/>
        </authorList>
    </citation>
    <scope>NUCLEOTIDE SEQUENCE [LARGE SCALE GENOMIC DNA]</scope>
    <source>
        <strain evidence="1 2">Poly51</strain>
    </source>
</reference>
<dbReference type="AlphaFoldDB" id="A0A5C6EYZ7"/>
<name>A0A5C6EYZ7_9BACT</name>
<comment type="caution">
    <text evidence="1">The sequence shown here is derived from an EMBL/GenBank/DDBJ whole genome shotgun (WGS) entry which is preliminary data.</text>
</comment>
<keyword evidence="2" id="KW-1185">Reference proteome</keyword>
<evidence type="ECO:0000313" key="2">
    <source>
        <dbReference type="Proteomes" id="UP000318288"/>
    </source>
</evidence>
<proteinExistence type="predicted"/>
<evidence type="ECO:0000313" key="1">
    <source>
        <dbReference type="EMBL" id="TWU54378.1"/>
    </source>
</evidence>
<dbReference type="RefSeq" id="WP_146458608.1">
    <property type="nucleotide sequence ID" value="NZ_SJPW01000004.1"/>
</dbReference>
<protein>
    <submittedName>
        <fullName evidence="1">Uncharacterized protein</fullName>
    </submittedName>
</protein>
<sequence>MFDYVQTAVVGDFNGWRRDVQYLLRNGMSCTLASGLESRSYRHQPEAALLVMSKRCFLSIAGEGRREVLITGLPISSDFDGRPGA</sequence>
<gene>
    <name evidence="1" type="ORF">Poly51_30950</name>
</gene>